<keyword evidence="4" id="KW-0503">Monooxygenase</keyword>
<organism evidence="7">
    <name type="scientific">marine metagenome</name>
    <dbReference type="NCBI Taxonomy" id="408172"/>
    <lineage>
        <taxon>unclassified sequences</taxon>
        <taxon>metagenomes</taxon>
        <taxon>ecological metagenomes</taxon>
    </lineage>
</organism>
<dbReference type="PANTHER" id="PTHR42847:SF4">
    <property type="entry name" value="ALKANESULFONATE MONOOXYGENASE-RELATED"/>
    <property type="match status" value="1"/>
</dbReference>
<keyword evidence="3" id="KW-0560">Oxidoreductase</keyword>
<dbReference type="EMBL" id="UINC01029556">
    <property type="protein sequence ID" value="SVB12475.1"/>
    <property type="molecule type" value="Genomic_DNA"/>
</dbReference>
<reference evidence="7" key="1">
    <citation type="submission" date="2018-05" db="EMBL/GenBank/DDBJ databases">
        <authorList>
            <person name="Lanie J.A."/>
            <person name="Ng W.-L."/>
            <person name="Kazmierczak K.M."/>
            <person name="Andrzejewski T.M."/>
            <person name="Davidsen T.M."/>
            <person name="Wayne K.J."/>
            <person name="Tettelin H."/>
            <person name="Glass J.I."/>
            <person name="Rusch D."/>
            <person name="Podicherti R."/>
            <person name="Tsui H.-C.T."/>
            <person name="Winkler M.E."/>
        </authorList>
    </citation>
    <scope>NUCLEOTIDE SEQUENCE</scope>
</reference>
<dbReference type="GO" id="GO:0008726">
    <property type="term" value="F:alkanesulfonate monooxygenase activity"/>
    <property type="evidence" value="ECO:0007669"/>
    <property type="project" value="TreeGrafter"/>
</dbReference>
<evidence type="ECO:0000313" key="7">
    <source>
        <dbReference type="EMBL" id="SVB12475.1"/>
    </source>
</evidence>
<name>A0A382BF94_9ZZZZ</name>
<evidence type="ECO:0000256" key="1">
    <source>
        <dbReference type="ARBA" id="ARBA00022630"/>
    </source>
</evidence>
<dbReference type="PANTHER" id="PTHR42847">
    <property type="entry name" value="ALKANESULFONATE MONOOXYGENASE"/>
    <property type="match status" value="1"/>
</dbReference>
<evidence type="ECO:0000256" key="4">
    <source>
        <dbReference type="ARBA" id="ARBA00023033"/>
    </source>
</evidence>
<sequence>VDYRIFVEPQQGTTYERLLALARRAEELGFDGFFTSDHYLRMGDSDGLPGPTDAWTTLAGLARDTRRLRLGTLVTPVTFRHVGSLAVSVAQVDQMSGGRIDLGLGAGWYEDEHRAQGLPFPPLGERFDLLEDALEVLTGMWATPVGDLFDHTGRRMSVEGSPGLPKPLQKPGPPIIMGGVGPRRTPRLAARYAAEFNVPFAPLAGWEQLVAVVRKACETQDRDPDDLVYSSAQVVCCGETESDVEERASAIGRESAELRQNGLAGTPDEVRTKAAEFADVGCSRTYLQVLDDQDLDHLDVLAGALIG</sequence>
<evidence type="ECO:0000256" key="2">
    <source>
        <dbReference type="ARBA" id="ARBA00022643"/>
    </source>
</evidence>
<dbReference type="InterPro" id="IPR050172">
    <property type="entry name" value="SsuD_RutA_monooxygenase"/>
</dbReference>
<feature type="domain" description="Luciferase-like" evidence="6">
    <location>
        <begin position="5"/>
        <end position="259"/>
    </location>
</feature>
<dbReference type="Gene3D" id="3.20.20.30">
    <property type="entry name" value="Luciferase-like domain"/>
    <property type="match status" value="1"/>
</dbReference>
<dbReference type="AlphaFoldDB" id="A0A382BF94"/>
<dbReference type="InterPro" id="IPR036661">
    <property type="entry name" value="Luciferase-like_sf"/>
</dbReference>
<proteinExistence type="predicted"/>
<evidence type="ECO:0000256" key="5">
    <source>
        <dbReference type="SAM" id="MobiDB-lite"/>
    </source>
</evidence>
<dbReference type="NCBIfam" id="TIGR03560">
    <property type="entry name" value="F420_Rv1855c"/>
    <property type="match status" value="1"/>
</dbReference>
<dbReference type="GO" id="GO:0046306">
    <property type="term" value="P:alkanesulfonate catabolic process"/>
    <property type="evidence" value="ECO:0007669"/>
    <property type="project" value="TreeGrafter"/>
</dbReference>
<gene>
    <name evidence="7" type="ORF">METZ01_LOCUS165329</name>
</gene>
<dbReference type="SUPFAM" id="SSF51679">
    <property type="entry name" value="Bacterial luciferase-like"/>
    <property type="match status" value="1"/>
</dbReference>
<feature type="region of interest" description="Disordered" evidence="5">
    <location>
        <begin position="156"/>
        <end position="175"/>
    </location>
</feature>
<protein>
    <recommendedName>
        <fullName evidence="6">Luciferase-like domain-containing protein</fullName>
    </recommendedName>
</protein>
<dbReference type="InterPro" id="IPR019952">
    <property type="entry name" value="F420_OxRdatse_Rv1855c_pred"/>
</dbReference>
<keyword evidence="2" id="KW-0288">FMN</keyword>
<feature type="non-terminal residue" evidence="7">
    <location>
        <position position="1"/>
    </location>
</feature>
<accession>A0A382BF94</accession>
<dbReference type="InterPro" id="IPR011251">
    <property type="entry name" value="Luciferase-like_dom"/>
</dbReference>
<keyword evidence="1" id="KW-0285">Flavoprotein</keyword>
<evidence type="ECO:0000256" key="3">
    <source>
        <dbReference type="ARBA" id="ARBA00023002"/>
    </source>
</evidence>
<feature type="compositionally biased region" description="Pro residues" evidence="5">
    <location>
        <begin position="164"/>
        <end position="174"/>
    </location>
</feature>
<evidence type="ECO:0000259" key="6">
    <source>
        <dbReference type="Pfam" id="PF00296"/>
    </source>
</evidence>
<dbReference type="Pfam" id="PF00296">
    <property type="entry name" value="Bac_luciferase"/>
    <property type="match status" value="1"/>
</dbReference>